<keyword evidence="6" id="KW-1185">Reference proteome</keyword>
<feature type="compositionally biased region" description="Polar residues" evidence="4">
    <location>
        <begin position="179"/>
        <end position="205"/>
    </location>
</feature>
<feature type="region of interest" description="Disordered" evidence="4">
    <location>
        <begin position="141"/>
        <end position="205"/>
    </location>
</feature>
<name>A0A1R1YHW5_9FUNG</name>
<evidence type="ECO:0000256" key="3">
    <source>
        <dbReference type="PROSITE-ProRule" id="PRU00221"/>
    </source>
</evidence>
<dbReference type="PROSITE" id="PS50082">
    <property type="entry name" value="WD_REPEATS_2"/>
    <property type="match status" value="1"/>
</dbReference>
<comment type="caution">
    <text evidence="5">The sequence shown here is derived from an EMBL/GenBank/DDBJ whole genome shotgun (WGS) entry which is preliminary data.</text>
</comment>
<dbReference type="PANTHER" id="PTHR14107:SF16">
    <property type="entry name" value="AT02583P"/>
    <property type="match status" value="1"/>
</dbReference>
<keyword evidence="2" id="KW-0677">Repeat</keyword>
<gene>
    <name evidence="5" type="ORF">AYI70_g102</name>
</gene>
<dbReference type="AlphaFoldDB" id="A0A1R1YHW5"/>
<protein>
    <submittedName>
        <fullName evidence="5">Putative catabolite repression protein creC</fullName>
    </submittedName>
</protein>
<evidence type="ECO:0000256" key="1">
    <source>
        <dbReference type="ARBA" id="ARBA00022574"/>
    </source>
</evidence>
<dbReference type="OrthoDB" id="3367at2759"/>
<dbReference type="GO" id="GO:0032153">
    <property type="term" value="C:cell division site"/>
    <property type="evidence" value="ECO:0007669"/>
    <property type="project" value="TreeGrafter"/>
</dbReference>
<dbReference type="Gene3D" id="2.130.10.10">
    <property type="entry name" value="YVTN repeat-like/Quinoprotein amine dehydrogenase"/>
    <property type="match status" value="1"/>
</dbReference>
<sequence>MSKEETRTEFQSPEGVWHLSMDVTASIISNQILPKIDPEMPYESYNKPPTSIVNGDIENSLMYKGTDKPAAKTTKTAMVGGMLIYDSHIKNSNNFRDNMVNMTENGKAIHNPTHFSIISAPYRAQISKKPEPEEKRMFGLLNKVKKDKPTANSKNTTPVPEPSKAPAKILNSSNSSQSPTFTSDHPQRISLSNPINSPLSDSNSHDLISAGKNNSPLTEIHFDFEKNVLKNENSEVKGIINRVNSNFVSKIIISQNASKWLSSTIPQTQFLFFNGPRSFIWVGMCAREKDQILSRIDFSDNTPTCHDVNLLTRSETKLDIILGFACGDLLCYDPLQGKYDRLNKNTEDYGEITKVKWVPGSESQFIVSTGLGYLMLVDRSKDFSWNSKIKPLYSENNSPDRFDTFENTKLKSNPISLWKLSESSITDFSFSPDCVHLAAVGKDGFLRVINYKKKQLLDVYPSYFGPFSCVCWSGDGKYILTGGKDDLVSVWCFLGKKLVARCIGHESWVTSVAFDNNLSDNPDEYRFASVGEDSNLILWDFSLASLSRPKSFYPKNSSFVEVNAENQNSSLDVESNGAIVKTDKPTVHDRASRNDISILQPISVMDQTK</sequence>
<evidence type="ECO:0000313" key="6">
    <source>
        <dbReference type="Proteomes" id="UP000187283"/>
    </source>
</evidence>
<accession>A0A1R1YHW5</accession>
<proteinExistence type="predicted"/>
<feature type="repeat" description="WD" evidence="3">
    <location>
        <begin position="460"/>
        <end position="491"/>
    </location>
</feature>
<dbReference type="Pfam" id="PF00400">
    <property type="entry name" value="WD40"/>
    <property type="match status" value="3"/>
</dbReference>
<dbReference type="InterPro" id="IPR051362">
    <property type="entry name" value="WD_repeat_creC_regulators"/>
</dbReference>
<dbReference type="Proteomes" id="UP000187283">
    <property type="component" value="Unassembled WGS sequence"/>
</dbReference>
<dbReference type="InterPro" id="IPR036322">
    <property type="entry name" value="WD40_repeat_dom_sf"/>
</dbReference>
<dbReference type="InterPro" id="IPR015943">
    <property type="entry name" value="WD40/YVTN_repeat-like_dom_sf"/>
</dbReference>
<organism evidence="5 6">
    <name type="scientific">Smittium culicis</name>
    <dbReference type="NCBI Taxonomy" id="133412"/>
    <lineage>
        <taxon>Eukaryota</taxon>
        <taxon>Fungi</taxon>
        <taxon>Fungi incertae sedis</taxon>
        <taxon>Zoopagomycota</taxon>
        <taxon>Kickxellomycotina</taxon>
        <taxon>Harpellomycetes</taxon>
        <taxon>Harpellales</taxon>
        <taxon>Legeriomycetaceae</taxon>
        <taxon>Smittium</taxon>
    </lineage>
</organism>
<reference evidence="5 6" key="1">
    <citation type="submission" date="2017-01" db="EMBL/GenBank/DDBJ databases">
        <authorList>
            <person name="Mah S.A."/>
            <person name="Swanson W.J."/>
            <person name="Moy G.W."/>
            <person name="Vacquier V.D."/>
        </authorList>
    </citation>
    <scope>NUCLEOTIDE SEQUENCE [LARGE SCALE GENOMIC DNA]</scope>
    <source>
        <strain evidence="5 6">GSMNP</strain>
    </source>
</reference>
<dbReference type="GO" id="GO:0005634">
    <property type="term" value="C:nucleus"/>
    <property type="evidence" value="ECO:0007669"/>
    <property type="project" value="TreeGrafter"/>
</dbReference>
<dbReference type="PANTHER" id="PTHR14107">
    <property type="entry name" value="WD REPEAT PROTEIN"/>
    <property type="match status" value="1"/>
</dbReference>
<dbReference type="STRING" id="133412.A0A1R1YHW5"/>
<dbReference type="SUPFAM" id="SSF50978">
    <property type="entry name" value="WD40 repeat-like"/>
    <property type="match status" value="1"/>
</dbReference>
<dbReference type="SMART" id="SM00320">
    <property type="entry name" value="WD40"/>
    <property type="match status" value="3"/>
</dbReference>
<dbReference type="EMBL" id="LSSN01000011">
    <property type="protein sequence ID" value="OMJ26512.1"/>
    <property type="molecule type" value="Genomic_DNA"/>
</dbReference>
<evidence type="ECO:0000313" key="5">
    <source>
        <dbReference type="EMBL" id="OMJ26512.1"/>
    </source>
</evidence>
<dbReference type="GO" id="GO:0045013">
    <property type="term" value="P:carbon catabolite repression of transcription"/>
    <property type="evidence" value="ECO:0007669"/>
    <property type="project" value="TreeGrafter"/>
</dbReference>
<evidence type="ECO:0000256" key="4">
    <source>
        <dbReference type="SAM" id="MobiDB-lite"/>
    </source>
</evidence>
<dbReference type="InterPro" id="IPR001680">
    <property type="entry name" value="WD40_rpt"/>
</dbReference>
<keyword evidence="1 3" id="KW-0853">WD repeat</keyword>
<evidence type="ECO:0000256" key="2">
    <source>
        <dbReference type="ARBA" id="ARBA00022737"/>
    </source>
</evidence>
<dbReference type="GO" id="GO:0051286">
    <property type="term" value="C:cell tip"/>
    <property type="evidence" value="ECO:0007669"/>
    <property type="project" value="TreeGrafter"/>
</dbReference>